<reference evidence="1" key="2">
    <citation type="journal article" date="2023" name="Curr. Microbiol.">
        <title>Neisseria montereyensis sp. nov., Isolated from Oropharynx of California Sea Lion (Zalophus californianus): Genomic, Phylogenetic, and Phenotypic Study.</title>
        <authorList>
            <person name="Volokhov D.V."/>
            <person name="Zagorodnyaya T.A."/>
            <person name="Furtak V.A."/>
            <person name="Nattanmai G."/>
            <person name="Randall L."/>
            <person name="Jose S."/>
            <person name="Gao Y."/>
            <person name="Gulland F.M."/>
            <person name="Eisenberg T."/>
            <person name="Delmonte P."/>
            <person name="Blom J."/>
            <person name="Mitchell K.K."/>
        </authorList>
    </citation>
    <scope>NUCLEOTIDE SEQUENCE</scope>
    <source>
        <strain evidence="1">CSL10203-ORH2</strain>
    </source>
</reference>
<accession>A0ABT2FAA0</accession>
<keyword evidence="2" id="KW-1185">Reference proteome</keyword>
<sequence>MFLKLKSRIDSAMCRGGLHIRPLFGSAPSIKYNRDNVTLACVAKDCIANVQTRADMQSAPTKGRLKTFFQTAPSINYSCSKP</sequence>
<organism evidence="1 2">
    <name type="scientific">Neisseria montereyensis</name>
    <dbReference type="NCBI Taxonomy" id="2973938"/>
    <lineage>
        <taxon>Bacteria</taxon>
        <taxon>Pseudomonadati</taxon>
        <taxon>Pseudomonadota</taxon>
        <taxon>Betaproteobacteria</taxon>
        <taxon>Neisseriales</taxon>
        <taxon>Neisseriaceae</taxon>
        <taxon>Neisseria</taxon>
    </lineage>
</organism>
<reference evidence="1" key="1">
    <citation type="submission" date="2022-08" db="EMBL/GenBank/DDBJ databases">
        <authorList>
            <person name="Volokhov D.V."/>
            <person name="Furtak V.A."/>
            <person name="Zagorodnyaya T.A."/>
        </authorList>
    </citation>
    <scope>NUCLEOTIDE SEQUENCE</scope>
    <source>
        <strain evidence="1">CSL10203-ORH2</strain>
    </source>
</reference>
<evidence type="ECO:0000313" key="2">
    <source>
        <dbReference type="Proteomes" id="UP001166947"/>
    </source>
</evidence>
<gene>
    <name evidence="1" type="ORF">NXS09_02070</name>
</gene>
<comment type="caution">
    <text evidence="1">The sequence shown here is derived from an EMBL/GenBank/DDBJ whole genome shotgun (WGS) entry which is preliminary data.</text>
</comment>
<proteinExistence type="predicted"/>
<protein>
    <submittedName>
        <fullName evidence="1">Uncharacterized protein</fullName>
    </submittedName>
</protein>
<dbReference type="Proteomes" id="UP001166947">
    <property type="component" value="Unassembled WGS sequence"/>
</dbReference>
<dbReference type="EMBL" id="JANUXW010000001">
    <property type="protein sequence ID" value="MCS4533087.1"/>
    <property type="molecule type" value="Genomic_DNA"/>
</dbReference>
<name>A0ABT2FAA0_9NEIS</name>
<evidence type="ECO:0000313" key="1">
    <source>
        <dbReference type="EMBL" id="MCS4533087.1"/>
    </source>
</evidence>
<dbReference type="RefSeq" id="WP_259290893.1">
    <property type="nucleotide sequence ID" value="NZ_JANUXW010000001.1"/>
</dbReference>